<dbReference type="OrthoDB" id="2064147at2"/>
<evidence type="ECO:0000313" key="2">
    <source>
        <dbReference type="EMBL" id="SET19481.1"/>
    </source>
</evidence>
<dbReference type="AlphaFoldDB" id="A0A1I0CKH2"/>
<protein>
    <submittedName>
        <fullName evidence="2">Uncharacterized protein</fullName>
    </submittedName>
</protein>
<keyword evidence="3" id="KW-1185">Reference proteome</keyword>
<evidence type="ECO:0000256" key="1">
    <source>
        <dbReference type="SAM" id="MobiDB-lite"/>
    </source>
</evidence>
<sequence>MELTFSLAYVVFIVFVIRKVLQASKENKQRNRSAGNIQTPPQKRKTSETVIPDMLQKRFGKTISDDGHVVPESQDLTCETRHGHHHASTGPRYIVHEEPEMGYVVLNGVKRRLTDCRNL</sequence>
<feature type="compositionally biased region" description="Polar residues" evidence="1">
    <location>
        <begin position="32"/>
        <end position="41"/>
    </location>
</feature>
<name>A0A1I0CKH2_9FIRM</name>
<proteinExistence type="predicted"/>
<gene>
    <name evidence="2" type="ORF">SAMN04487771_100768</name>
</gene>
<dbReference type="RefSeq" id="WP_074648893.1">
    <property type="nucleotide sequence ID" value="NZ_FOIL01000007.1"/>
</dbReference>
<accession>A0A1I0CKH2</accession>
<reference evidence="3" key="1">
    <citation type="submission" date="2016-10" db="EMBL/GenBank/DDBJ databases">
        <authorList>
            <person name="Varghese N."/>
            <person name="Submissions S."/>
        </authorList>
    </citation>
    <scope>NUCLEOTIDE SEQUENCE [LARGE SCALE GENOMIC DNA]</scope>
    <source>
        <strain evidence="3">KH1P1</strain>
    </source>
</reference>
<evidence type="ECO:0000313" key="3">
    <source>
        <dbReference type="Proteomes" id="UP000199820"/>
    </source>
</evidence>
<dbReference type="Proteomes" id="UP000199820">
    <property type="component" value="Unassembled WGS sequence"/>
</dbReference>
<feature type="region of interest" description="Disordered" evidence="1">
    <location>
        <begin position="26"/>
        <end position="48"/>
    </location>
</feature>
<dbReference type="EMBL" id="FOIL01000007">
    <property type="protein sequence ID" value="SET19481.1"/>
    <property type="molecule type" value="Genomic_DNA"/>
</dbReference>
<organism evidence="2 3">
    <name type="scientific">[Clostridium] aminophilum</name>
    <dbReference type="NCBI Taxonomy" id="1526"/>
    <lineage>
        <taxon>Bacteria</taxon>
        <taxon>Bacillati</taxon>
        <taxon>Bacillota</taxon>
        <taxon>Clostridia</taxon>
        <taxon>Lachnospirales</taxon>
        <taxon>Lachnospiraceae</taxon>
    </lineage>
</organism>